<dbReference type="RefSeq" id="WP_178366614.1">
    <property type="nucleotide sequence ID" value="NZ_JACADJ010000026.1"/>
</dbReference>
<dbReference type="PROSITE" id="PS50801">
    <property type="entry name" value="STAS"/>
    <property type="match status" value="1"/>
</dbReference>
<proteinExistence type="predicted"/>
<dbReference type="SUPFAM" id="SSF52091">
    <property type="entry name" value="SpoIIaa-like"/>
    <property type="match status" value="1"/>
</dbReference>
<dbReference type="Pfam" id="PF01740">
    <property type="entry name" value="STAS"/>
    <property type="match status" value="1"/>
</dbReference>
<dbReference type="InterPro" id="IPR051932">
    <property type="entry name" value="Bact_StressResp_Reg"/>
</dbReference>
<dbReference type="Proteomes" id="UP000553343">
    <property type="component" value="Unassembled WGS sequence"/>
</dbReference>
<comment type="caution">
    <text evidence="2">The sequence shown here is derived from an EMBL/GenBank/DDBJ whole genome shotgun (WGS) entry which is preliminary data.</text>
</comment>
<protein>
    <submittedName>
        <fullName evidence="2">STAS domain-containing protein</fullName>
    </submittedName>
</protein>
<dbReference type="PANTHER" id="PTHR33745">
    <property type="entry name" value="RSBT ANTAGONIST PROTEIN RSBS-RELATED"/>
    <property type="match status" value="1"/>
</dbReference>
<dbReference type="InterPro" id="IPR002645">
    <property type="entry name" value="STAS_dom"/>
</dbReference>
<keyword evidence="3" id="KW-1185">Reference proteome</keyword>
<feature type="domain" description="STAS" evidence="1">
    <location>
        <begin position="2"/>
        <end position="113"/>
    </location>
</feature>
<evidence type="ECO:0000313" key="3">
    <source>
        <dbReference type="Proteomes" id="UP000553343"/>
    </source>
</evidence>
<dbReference type="CDD" id="cd07041">
    <property type="entry name" value="STAS_RsbR_RsbS_like"/>
    <property type="match status" value="1"/>
</dbReference>
<dbReference type="PANTHER" id="PTHR33745:SF1">
    <property type="entry name" value="RSBT ANTAGONIST PROTEIN RSBS"/>
    <property type="match status" value="1"/>
</dbReference>
<organism evidence="2 3">
    <name type="scientific">Desulfobacter latus</name>
    <dbReference type="NCBI Taxonomy" id="2292"/>
    <lineage>
        <taxon>Bacteria</taxon>
        <taxon>Pseudomonadati</taxon>
        <taxon>Thermodesulfobacteriota</taxon>
        <taxon>Desulfobacteria</taxon>
        <taxon>Desulfobacterales</taxon>
        <taxon>Desulfobacteraceae</taxon>
        <taxon>Desulfobacter</taxon>
    </lineage>
</organism>
<gene>
    <name evidence="2" type="ORF">HXW94_09190</name>
</gene>
<name>A0A850TAA6_9BACT</name>
<evidence type="ECO:0000313" key="2">
    <source>
        <dbReference type="EMBL" id="NWH05157.1"/>
    </source>
</evidence>
<reference evidence="2 3" key="1">
    <citation type="submission" date="2020-06" db="EMBL/GenBank/DDBJ databases">
        <title>High-quality draft genome of sulfate reducer Desulfobacter latus type strain AcrS2 isolated from marine sediment.</title>
        <authorList>
            <person name="Hoppe M."/>
            <person name="Larsen C.K."/>
            <person name="Marshall I.P.G."/>
            <person name="Schramm A."/>
            <person name="Marietou A.G."/>
        </authorList>
    </citation>
    <scope>NUCLEOTIDE SEQUENCE [LARGE SCALE GENOMIC DNA]</scope>
    <source>
        <strain evidence="2 3">AcRS2</strain>
    </source>
</reference>
<dbReference type="InterPro" id="IPR036513">
    <property type="entry name" value="STAS_dom_sf"/>
</dbReference>
<evidence type="ECO:0000259" key="1">
    <source>
        <dbReference type="PROSITE" id="PS50801"/>
    </source>
</evidence>
<dbReference type="AlphaFoldDB" id="A0A850TAA6"/>
<accession>A0A850TAA6</accession>
<sequence>MNNVTILKIGETIIVPIQIDLHDAAAKSLQEDILKRIEKYGSKGLIIDVSAVEIIDSFLGRVLVETSKMAKLMGADTVIAGMRKEVVLTLLHLGLAMGDLKTALNIEEGLVLLSRQQGRNNEKSIR</sequence>
<dbReference type="Gene3D" id="3.30.750.24">
    <property type="entry name" value="STAS domain"/>
    <property type="match status" value="1"/>
</dbReference>
<dbReference type="EMBL" id="JACADJ010000026">
    <property type="protein sequence ID" value="NWH05157.1"/>
    <property type="molecule type" value="Genomic_DNA"/>
</dbReference>